<dbReference type="Pfam" id="PF08277">
    <property type="entry name" value="PAN_3"/>
    <property type="match status" value="1"/>
</dbReference>
<dbReference type="Proteomes" id="UP000507470">
    <property type="component" value="Unassembled WGS sequence"/>
</dbReference>
<keyword evidence="2" id="KW-0472">Membrane</keyword>
<keyword evidence="2" id="KW-1133">Transmembrane helix</keyword>
<evidence type="ECO:0000256" key="1">
    <source>
        <dbReference type="SAM" id="MobiDB-lite"/>
    </source>
</evidence>
<feature type="region of interest" description="Disordered" evidence="1">
    <location>
        <begin position="456"/>
        <end position="477"/>
    </location>
</feature>
<dbReference type="AlphaFoldDB" id="A0A6J8AVN1"/>
<dbReference type="InterPro" id="IPR006583">
    <property type="entry name" value="PAN-3_domain"/>
</dbReference>
<name>A0A6J8AVN1_MYTCO</name>
<organism evidence="4 5">
    <name type="scientific">Mytilus coruscus</name>
    <name type="common">Sea mussel</name>
    <dbReference type="NCBI Taxonomy" id="42192"/>
    <lineage>
        <taxon>Eukaryota</taxon>
        <taxon>Metazoa</taxon>
        <taxon>Spiralia</taxon>
        <taxon>Lophotrochozoa</taxon>
        <taxon>Mollusca</taxon>
        <taxon>Bivalvia</taxon>
        <taxon>Autobranchia</taxon>
        <taxon>Pteriomorphia</taxon>
        <taxon>Mytilida</taxon>
        <taxon>Mytiloidea</taxon>
        <taxon>Mytilidae</taxon>
        <taxon>Mytilinae</taxon>
        <taxon>Mytilus</taxon>
    </lineage>
</organism>
<dbReference type="OrthoDB" id="6144488at2759"/>
<keyword evidence="2" id="KW-0812">Transmembrane</keyword>
<feature type="domain" description="PAN-3" evidence="3">
    <location>
        <begin position="218"/>
        <end position="259"/>
    </location>
</feature>
<sequence length="534" mass="58813">MVSGNIPSGYLNLVTKPWHEKNTENSILCKTIDSKTIDSASMKGGVNGAATVTREGEPADPCSGELEHIVADMCTSESVVEDSFDGNKPVDSVIFRITKQQNNCICKVSLQETVSNYTVYMSKYDERSSAAPNQQTCGLAVDVEYVDSLNVTRSLNPIKCTSGTGIRSIVLDGNELILKTKIIGGTFTRGYCMQIFRNQSTISCEMNDQVGKAGSDDDWIKTNGTQHSSLDACKRYCLQIEDCVAVYYEASYCFVFNQTTKLLNKTSATYSQKYCVDAQKLTIRCYPPESVTQTSKETATEDIISTKTETVTKPIGDNTVTNPNTQSTLKAEKEINKDKSSDLYVYLGAAAGGVLMILLIVCIIVCIRKRSNQTSKKETQDNSMQQFCNDNRDSDGLKDNILYVSSEPNEILENGNYNTVDLEHTRKVNQDINFDGDYSTVDETCSIIGSYSDSSLSNSKPVIKPKPKTNVNSSFKRGSDEETLNLSTIENSNNEYAVVDKGRNSDGDKHINPVLGNDTEYAVVDKVRKSSNNN</sequence>
<proteinExistence type="predicted"/>
<feature type="transmembrane region" description="Helical" evidence="2">
    <location>
        <begin position="343"/>
        <end position="367"/>
    </location>
</feature>
<accession>A0A6J8AVN1</accession>
<dbReference type="EMBL" id="CACVKT020001987">
    <property type="protein sequence ID" value="CAC5374163.1"/>
    <property type="molecule type" value="Genomic_DNA"/>
</dbReference>
<evidence type="ECO:0000256" key="2">
    <source>
        <dbReference type="SAM" id="Phobius"/>
    </source>
</evidence>
<protein>
    <recommendedName>
        <fullName evidence="3">PAN-3 domain-containing protein</fullName>
    </recommendedName>
</protein>
<evidence type="ECO:0000313" key="4">
    <source>
        <dbReference type="EMBL" id="CAC5374163.1"/>
    </source>
</evidence>
<evidence type="ECO:0000259" key="3">
    <source>
        <dbReference type="Pfam" id="PF08277"/>
    </source>
</evidence>
<evidence type="ECO:0000313" key="5">
    <source>
        <dbReference type="Proteomes" id="UP000507470"/>
    </source>
</evidence>
<keyword evidence="5" id="KW-1185">Reference proteome</keyword>
<gene>
    <name evidence="4" type="ORF">MCOR_11652</name>
</gene>
<reference evidence="4 5" key="1">
    <citation type="submission" date="2020-06" db="EMBL/GenBank/DDBJ databases">
        <authorList>
            <person name="Li R."/>
            <person name="Bekaert M."/>
        </authorList>
    </citation>
    <scope>NUCLEOTIDE SEQUENCE [LARGE SCALE GENOMIC DNA]</scope>
    <source>
        <strain evidence="5">wild</strain>
    </source>
</reference>